<gene>
    <name evidence="1" type="ORF">BDQ12DRAFT_727079</name>
</gene>
<reference evidence="1 2" key="1">
    <citation type="journal article" date="2019" name="Nat. Ecol. Evol.">
        <title>Megaphylogeny resolves global patterns of mushroom evolution.</title>
        <authorList>
            <person name="Varga T."/>
            <person name="Krizsan K."/>
            <person name="Foldi C."/>
            <person name="Dima B."/>
            <person name="Sanchez-Garcia M."/>
            <person name="Sanchez-Ramirez S."/>
            <person name="Szollosi G.J."/>
            <person name="Szarkandi J.G."/>
            <person name="Papp V."/>
            <person name="Albert L."/>
            <person name="Andreopoulos W."/>
            <person name="Angelini C."/>
            <person name="Antonin V."/>
            <person name="Barry K.W."/>
            <person name="Bougher N.L."/>
            <person name="Buchanan P."/>
            <person name="Buyck B."/>
            <person name="Bense V."/>
            <person name="Catcheside P."/>
            <person name="Chovatia M."/>
            <person name="Cooper J."/>
            <person name="Damon W."/>
            <person name="Desjardin D."/>
            <person name="Finy P."/>
            <person name="Geml J."/>
            <person name="Haridas S."/>
            <person name="Hughes K."/>
            <person name="Justo A."/>
            <person name="Karasinski D."/>
            <person name="Kautmanova I."/>
            <person name="Kiss B."/>
            <person name="Kocsube S."/>
            <person name="Kotiranta H."/>
            <person name="LaButti K.M."/>
            <person name="Lechner B.E."/>
            <person name="Liimatainen K."/>
            <person name="Lipzen A."/>
            <person name="Lukacs Z."/>
            <person name="Mihaltcheva S."/>
            <person name="Morgado L.N."/>
            <person name="Niskanen T."/>
            <person name="Noordeloos M.E."/>
            <person name="Ohm R.A."/>
            <person name="Ortiz-Santana B."/>
            <person name="Ovrebo C."/>
            <person name="Racz N."/>
            <person name="Riley R."/>
            <person name="Savchenko A."/>
            <person name="Shiryaev A."/>
            <person name="Soop K."/>
            <person name="Spirin V."/>
            <person name="Szebenyi C."/>
            <person name="Tomsovsky M."/>
            <person name="Tulloss R.E."/>
            <person name="Uehling J."/>
            <person name="Grigoriev I.V."/>
            <person name="Vagvolgyi C."/>
            <person name="Papp T."/>
            <person name="Martin F.M."/>
            <person name="Miettinen O."/>
            <person name="Hibbett D.S."/>
            <person name="Nagy L.G."/>
        </authorList>
    </citation>
    <scope>NUCLEOTIDE SEQUENCE [LARGE SCALE GENOMIC DNA]</scope>
    <source>
        <strain evidence="1 2">CBS 166.37</strain>
    </source>
</reference>
<dbReference type="Proteomes" id="UP000308652">
    <property type="component" value="Unassembled WGS sequence"/>
</dbReference>
<evidence type="ECO:0000313" key="1">
    <source>
        <dbReference type="EMBL" id="TFK34301.1"/>
    </source>
</evidence>
<evidence type="ECO:0008006" key="3">
    <source>
        <dbReference type="Google" id="ProtNLM"/>
    </source>
</evidence>
<sequence>MNIEERLRYLGQCHQAVSIMLENIKHRRHNPLISFGRTILPNLQDLSLTMYIYPELLLKKLMMLKLKSLLIITSSNLESEGIDGLSELLSTCSLDTLMMIQLPASVEDIICILELPELQNISVRFGCTAPALV</sequence>
<organism evidence="1 2">
    <name type="scientific">Crucibulum laeve</name>
    <dbReference type="NCBI Taxonomy" id="68775"/>
    <lineage>
        <taxon>Eukaryota</taxon>
        <taxon>Fungi</taxon>
        <taxon>Dikarya</taxon>
        <taxon>Basidiomycota</taxon>
        <taxon>Agaricomycotina</taxon>
        <taxon>Agaricomycetes</taxon>
        <taxon>Agaricomycetidae</taxon>
        <taxon>Agaricales</taxon>
        <taxon>Agaricineae</taxon>
        <taxon>Nidulariaceae</taxon>
        <taxon>Crucibulum</taxon>
    </lineage>
</organism>
<protein>
    <recommendedName>
        <fullName evidence="3">F-box domain-containing protein</fullName>
    </recommendedName>
</protein>
<proteinExistence type="predicted"/>
<evidence type="ECO:0000313" key="2">
    <source>
        <dbReference type="Proteomes" id="UP000308652"/>
    </source>
</evidence>
<dbReference type="EMBL" id="ML213634">
    <property type="protein sequence ID" value="TFK34301.1"/>
    <property type="molecule type" value="Genomic_DNA"/>
</dbReference>
<name>A0A5C3LZW2_9AGAR</name>
<dbReference type="AlphaFoldDB" id="A0A5C3LZW2"/>
<accession>A0A5C3LZW2</accession>
<keyword evidence="2" id="KW-1185">Reference proteome</keyword>